<dbReference type="InterPro" id="IPR023606">
    <property type="entry name" value="CoA-Trfase_III_dom_1_sf"/>
</dbReference>
<dbReference type="STRING" id="436010.A0A166UGN9"/>
<dbReference type="SUPFAM" id="SSF89796">
    <property type="entry name" value="CoA-transferase family III (CaiB/BaiF)"/>
    <property type="match status" value="1"/>
</dbReference>
<name>A0A166UGN9_9AGAM</name>
<protein>
    <submittedName>
        <fullName evidence="2">CoA-transferase family III</fullName>
    </submittedName>
</protein>
<dbReference type="Gene3D" id="3.30.1540.10">
    <property type="entry name" value="formyl-coa transferase, domain 3"/>
    <property type="match status" value="1"/>
</dbReference>
<evidence type="ECO:0000256" key="1">
    <source>
        <dbReference type="ARBA" id="ARBA00008383"/>
    </source>
</evidence>
<dbReference type="PANTHER" id="PTHR48228">
    <property type="entry name" value="SUCCINYL-COA--D-CITRAMALATE COA-TRANSFERASE"/>
    <property type="match status" value="1"/>
</dbReference>
<organism evidence="2 3">
    <name type="scientific">Athelia psychrophila</name>
    <dbReference type="NCBI Taxonomy" id="1759441"/>
    <lineage>
        <taxon>Eukaryota</taxon>
        <taxon>Fungi</taxon>
        <taxon>Dikarya</taxon>
        <taxon>Basidiomycota</taxon>
        <taxon>Agaricomycotina</taxon>
        <taxon>Agaricomycetes</taxon>
        <taxon>Agaricomycetidae</taxon>
        <taxon>Atheliales</taxon>
        <taxon>Atheliaceae</taxon>
        <taxon>Athelia</taxon>
    </lineage>
</organism>
<dbReference type="Pfam" id="PF02515">
    <property type="entry name" value="CoA_transf_3"/>
    <property type="match status" value="1"/>
</dbReference>
<gene>
    <name evidence="2" type="ORF">FIBSPDRAFT_907528</name>
</gene>
<dbReference type="InterPro" id="IPR044855">
    <property type="entry name" value="CoA-Trfase_III_dom3_sf"/>
</dbReference>
<dbReference type="PANTHER" id="PTHR48228:SF5">
    <property type="entry name" value="ALPHA-METHYLACYL-COA RACEMASE"/>
    <property type="match status" value="1"/>
</dbReference>
<dbReference type="Proteomes" id="UP000076532">
    <property type="component" value="Unassembled WGS sequence"/>
</dbReference>
<dbReference type="InterPro" id="IPR050509">
    <property type="entry name" value="CoA-transferase_III"/>
</dbReference>
<dbReference type="InterPro" id="IPR003673">
    <property type="entry name" value="CoA-Trfase_fam_III"/>
</dbReference>
<dbReference type="GO" id="GO:0003824">
    <property type="term" value="F:catalytic activity"/>
    <property type="evidence" value="ECO:0007669"/>
    <property type="project" value="InterPro"/>
</dbReference>
<evidence type="ECO:0000313" key="2">
    <source>
        <dbReference type="EMBL" id="KZP31675.1"/>
    </source>
</evidence>
<dbReference type="EMBL" id="KV417488">
    <property type="protein sequence ID" value="KZP31675.1"/>
    <property type="molecule type" value="Genomic_DNA"/>
</dbReference>
<comment type="similarity">
    <text evidence="1">Belongs to the CoA-transferase III family.</text>
</comment>
<proteinExistence type="inferred from homology"/>
<dbReference type="AlphaFoldDB" id="A0A166UGN9"/>
<accession>A0A166UGN9</accession>
<sequence>MSLAGLKVVEFAGLAPGPFAGLILADHGADVVRIDRPGVPSSDILCRGKRSLAVNSKTPSGRNLLRKLITQSDVLIDPFRPGVLERLGLGPKVFLGSEGKQGLNERLVYARIAGFPRTGPHKDMAGHDINYLALSGVLSLMPRTPDVPSFPLNLLADFAGGGASLANGILLAIIERTKSGRGQTVEADMVSGTRYLSSFPLLHKLSPSSQFFSGLNILGGGAPFYAVYACKDGKFMSVGCLEPQFFKVFIELFVQEVSGDRTMLDWSPQDIQANPLGWPKLKQYLKEGFLTKTREGWTKIFHGTDACAVPVLTPEEAALLDASKLPLPVPHPHLTRTPSKTPEIHANITPQMIPGQHNEEVLEELGTSAEEWRRLVNEGAISSKYTVKL</sequence>
<evidence type="ECO:0000313" key="3">
    <source>
        <dbReference type="Proteomes" id="UP000076532"/>
    </source>
</evidence>
<dbReference type="OrthoDB" id="16747at2759"/>
<reference evidence="2 3" key="1">
    <citation type="journal article" date="2016" name="Mol. Biol. Evol.">
        <title>Comparative Genomics of Early-Diverging Mushroom-Forming Fungi Provides Insights into the Origins of Lignocellulose Decay Capabilities.</title>
        <authorList>
            <person name="Nagy L.G."/>
            <person name="Riley R."/>
            <person name="Tritt A."/>
            <person name="Adam C."/>
            <person name="Daum C."/>
            <person name="Floudas D."/>
            <person name="Sun H."/>
            <person name="Yadav J.S."/>
            <person name="Pangilinan J."/>
            <person name="Larsson K.H."/>
            <person name="Matsuura K."/>
            <person name="Barry K."/>
            <person name="Labutti K."/>
            <person name="Kuo R."/>
            <person name="Ohm R.A."/>
            <person name="Bhattacharya S.S."/>
            <person name="Shirouzu T."/>
            <person name="Yoshinaga Y."/>
            <person name="Martin F.M."/>
            <person name="Grigoriev I.V."/>
            <person name="Hibbett D.S."/>
        </authorList>
    </citation>
    <scope>NUCLEOTIDE SEQUENCE [LARGE SCALE GENOMIC DNA]</scope>
    <source>
        <strain evidence="2 3">CBS 109695</strain>
    </source>
</reference>
<dbReference type="Gene3D" id="3.40.50.10540">
    <property type="entry name" value="Crotonobetainyl-coa:carnitine coa-transferase, domain 1"/>
    <property type="match status" value="1"/>
</dbReference>
<keyword evidence="3" id="KW-1185">Reference proteome</keyword>